<organism evidence="1 2">
    <name type="scientific">Linum trigynum</name>
    <dbReference type="NCBI Taxonomy" id="586398"/>
    <lineage>
        <taxon>Eukaryota</taxon>
        <taxon>Viridiplantae</taxon>
        <taxon>Streptophyta</taxon>
        <taxon>Embryophyta</taxon>
        <taxon>Tracheophyta</taxon>
        <taxon>Spermatophyta</taxon>
        <taxon>Magnoliopsida</taxon>
        <taxon>eudicotyledons</taxon>
        <taxon>Gunneridae</taxon>
        <taxon>Pentapetalae</taxon>
        <taxon>rosids</taxon>
        <taxon>fabids</taxon>
        <taxon>Malpighiales</taxon>
        <taxon>Linaceae</taxon>
        <taxon>Linum</taxon>
    </lineage>
</organism>
<proteinExistence type="predicted"/>
<evidence type="ECO:0000313" key="1">
    <source>
        <dbReference type="EMBL" id="CAL1396863.1"/>
    </source>
</evidence>
<gene>
    <name evidence="1" type="ORF">LTRI10_LOCUS37209</name>
</gene>
<accession>A0AAV2FGQ6</accession>
<reference evidence="1 2" key="1">
    <citation type="submission" date="2024-04" db="EMBL/GenBank/DDBJ databases">
        <authorList>
            <person name="Fracassetti M."/>
        </authorList>
    </citation>
    <scope>NUCLEOTIDE SEQUENCE [LARGE SCALE GENOMIC DNA]</scope>
</reference>
<dbReference type="Proteomes" id="UP001497516">
    <property type="component" value="Chromosome 6"/>
</dbReference>
<evidence type="ECO:0000313" key="2">
    <source>
        <dbReference type="Proteomes" id="UP001497516"/>
    </source>
</evidence>
<sequence>MGCCNGLLALRDSNDGTILILNPITDEKPIVPNIDSTSSNIVYGFGYDSKNADYNLVTLLRQSNKT</sequence>
<protein>
    <submittedName>
        <fullName evidence="1">Uncharacterized protein</fullName>
    </submittedName>
</protein>
<keyword evidence="2" id="KW-1185">Reference proteome</keyword>
<name>A0AAV2FGQ6_9ROSI</name>
<dbReference type="AlphaFoldDB" id="A0AAV2FGQ6"/>
<dbReference type="EMBL" id="OZ034819">
    <property type="protein sequence ID" value="CAL1396863.1"/>
    <property type="molecule type" value="Genomic_DNA"/>
</dbReference>